<evidence type="ECO:0000313" key="19">
    <source>
        <dbReference type="Proteomes" id="UP000265366"/>
    </source>
</evidence>
<evidence type="ECO:0000256" key="15">
    <source>
        <dbReference type="ARBA" id="ARBA00023170"/>
    </source>
</evidence>
<keyword evidence="12" id="KW-0067">ATP-binding</keyword>
<dbReference type="InterPro" id="IPR013767">
    <property type="entry name" value="PAS_fold"/>
</dbReference>
<evidence type="ECO:0000256" key="6">
    <source>
        <dbReference type="ARBA" id="ARBA00022630"/>
    </source>
</evidence>
<evidence type="ECO:0000256" key="3">
    <source>
        <dbReference type="ARBA" id="ARBA00022543"/>
    </source>
</evidence>
<dbReference type="EC" id="2.7.13.3" evidence="2"/>
<dbReference type="Gene3D" id="3.30.450.20">
    <property type="entry name" value="PAS domain"/>
    <property type="match status" value="2"/>
</dbReference>
<evidence type="ECO:0000256" key="11">
    <source>
        <dbReference type="ARBA" id="ARBA00022777"/>
    </source>
</evidence>
<dbReference type="GO" id="GO:0005524">
    <property type="term" value="F:ATP binding"/>
    <property type="evidence" value="ECO:0007669"/>
    <property type="project" value="UniProtKB-KW"/>
</dbReference>
<organism evidence="18 19">
    <name type="scientific">Aurantiacibacter xanthus</name>
    <dbReference type="NCBI Taxonomy" id="1784712"/>
    <lineage>
        <taxon>Bacteria</taxon>
        <taxon>Pseudomonadati</taxon>
        <taxon>Pseudomonadota</taxon>
        <taxon>Alphaproteobacteria</taxon>
        <taxon>Sphingomonadales</taxon>
        <taxon>Erythrobacteraceae</taxon>
        <taxon>Aurantiacibacter</taxon>
    </lineage>
</organism>
<proteinExistence type="predicted"/>
<name>A0A3A1PHS1_9SPHN</name>
<keyword evidence="14" id="KW-0843">Virulence</keyword>
<dbReference type="InterPro" id="IPR011102">
    <property type="entry name" value="Sig_transdc_His_kinase_HWE"/>
</dbReference>
<feature type="domain" description="PAC" evidence="17">
    <location>
        <begin position="201"/>
        <end position="253"/>
    </location>
</feature>
<dbReference type="EMBL" id="QXFM01000002">
    <property type="protein sequence ID" value="RIV93466.1"/>
    <property type="molecule type" value="Genomic_DNA"/>
</dbReference>
<keyword evidence="3" id="KW-0600">Photoreceptor protein</keyword>
<keyword evidence="6" id="KW-0285">Flavoprotein</keyword>
<dbReference type="PANTHER" id="PTHR41523">
    <property type="entry name" value="TWO-COMPONENT SYSTEM SENSOR PROTEIN"/>
    <property type="match status" value="1"/>
</dbReference>
<dbReference type="AlphaFoldDB" id="A0A3A1PHS1"/>
<evidence type="ECO:0000256" key="10">
    <source>
        <dbReference type="ARBA" id="ARBA00022741"/>
    </source>
</evidence>
<dbReference type="Proteomes" id="UP000265366">
    <property type="component" value="Unassembled WGS sequence"/>
</dbReference>
<keyword evidence="4" id="KW-0597">Phosphoprotein</keyword>
<protein>
    <recommendedName>
        <fullName evidence="2">histidine kinase</fullName>
        <ecNumber evidence="2">2.7.13.3</ecNumber>
    </recommendedName>
</protein>
<dbReference type="InterPro" id="IPR036890">
    <property type="entry name" value="HATPase_C_sf"/>
</dbReference>
<dbReference type="InterPro" id="IPR000700">
    <property type="entry name" value="PAS-assoc_C"/>
</dbReference>
<keyword evidence="10" id="KW-0547">Nucleotide-binding</keyword>
<dbReference type="PANTHER" id="PTHR41523:SF7">
    <property type="entry name" value="HISTIDINE KINASE"/>
    <property type="match status" value="1"/>
</dbReference>
<reference evidence="18 19" key="1">
    <citation type="submission" date="2018-08" db="EMBL/GenBank/DDBJ databases">
        <title>Erythrobacter zhengii sp.nov., a bacterium isolated from deep-sea sediment.</title>
        <authorList>
            <person name="Fang C."/>
            <person name="Wu Y.-H."/>
            <person name="Sun C."/>
            <person name="Wang H."/>
            <person name="Cheng H."/>
            <person name="Meng F.-X."/>
            <person name="Wang C.-S."/>
            <person name="Xu X.-W."/>
        </authorList>
    </citation>
    <scope>NUCLEOTIDE SEQUENCE [LARGE SCALE GENOMIC DNA]</scope>
    <source>
        <strain evidence="18 19">CCTCC AB 2015396</strain>
    </source>
</reference>
<accession>A0A3A1PHS1</accession>
<evidence type="ECO:0000256" key="1">
    <source>
        <dbReference type="ARBA" id="ARBA00000085"/>
    </source>
</evidence>
<evidence type="ECO:0000256" key="5">
    <source>
        <dbReference type="ARBA" id="ARBA00022606"/>
    </source>
</evidence>
<dbReference type="InterPro" id="IPR001610">
    <property type="entry name" value="PAC"/>
</dbReference>
<evidence type="ECO:0000256" key="13">
    <source>
        <dbReference type="ARBA" id="ARBA00022991"/>
    </source>
</evidence>
<dbReference type="Pfam" id="PF00989">
    <property type="entry name" value="PAS"/>
    <property type="match status" value="1"/>
</dbReference>
<keyword evidence="19" id="KW-1185">Reference proteome</keyword>
<dbReference type="Pfam" id="PF08447">
    <property type="entry name" value="PAS_3"/>
    <property type="match status" value="1"/>
</dbReference>
<evidence type="ECO:0000256" key="2">
    <source>
        <dbReference type="ARBA" id="ARBA00012438"/>
    </source>
</evidence>
<dbReference type="InterPro" id="IPR000014">
    <property type="entry name" value="PAS"/>
</dbReference>
<dbReference type="GO" id="GO:0009881">
    <property type="term" value="F:photoreceptor activity"/>
    <property type="evidence" value="ECO:0007669"/>
    <property type="project" value="UniProtKB-KW"/>
</dbReference>
<evidence type="ECO:0000313" key="18">
    <source>
        <dbReference type="EMBL" id="RIV93466.1"/>
    </source>
</evidence>
<dbReference type="InterPro" id="IPR035965">
    <property type="entry name" value="PAS-like_dom_sf"/>
</dbReference>
<gene>
    <name evidence="18" type="ORF">D2V17_00135</name>
</gene>
<keyword evidence="7" id="KW-0288">FMN</keyword>
<dbReference type="CDD" id="cd00130">
    <property type="entry name" value="PAS"/>
    <property type="match status" value="2"/>
</dbReference>
<dbReference type="SUPFAM" id="SSF55785">
    <property type="entry name" value="PYP-like sensor domain (PAS domain)"/>
    <property type="match status" value="2"/>
</dbReference>
<dbReference type="SMART" id="SM00091">
    <property type="entry name" value="PAS"/>
    <property type="match status" value="2"/>
</dbReference>
<evidence type="ECO:0000256" key="8">
    <source>
        <dbReference type="ARBA" id="ARBA00022679"/>
    </source>
</evidence>
<dbReference type="PROSITE" id="PS50113">
    <property type="entry name" value="PAC"/>
    <property type="match status" value="2"/>
</dbReference>
<comment type="catalytic activity">
    <reaction evidence="1">
        <text>ATP + protein L-histidine = ADP + protein N-phospho-L-histidine.</text>
        <dbReference type="EC" id="2.7.13.3"/>
    </reaction>
</comment>
<keyword evidence="8" id="KW-0808">Transferase</keyword>
<evidence type="ECO:0000259" key="16">
    <source>
        <dbReference type="PROSITE" id="PS50112"/>
    </source>
</evidence>
<keyword evidence="5" id="KW-0716">Sensory transduction</keyword>
<keyword evidence="13" id="KW-0157">Chromophore</keyword>
<dbReference type="InterPro" id="IPR013655">
    <property type="entry name" value="PAS_fold_3"/>
</dbReference>
<evidence type="ECO:0000256" key="14">
    <source>
        <dbReference type="ARBA" id="ARBA00023026"/>
    </source>
</evidence>
<keyword evidence="9" id="KW-0677">Repeat</keyword>
<dbReference type="SMART" id="SM00911">
    <property type="entry name" value="HWE_HK"/>
    <property type="match status" value="1"/>
</dbReference>
<evidence type="ECO:0000256" key="4">
    <source>
        <dbReference type="ARBA" id="ARBA00022553"/>
    </source>
</evidence>
<dbReference type="Pfam" id="PF07536">
    <property type="entry name" value="HWE_HK"/>
    <property type="match status" value="1"/>
</dbReference>
<sequence length="458" mass="51311">MIPDYYARLVESCDDAIVAKTIDGTIIGWNAAAERLFGYSAEEMVGRSIRHLLPADREHEEDEILGRISQGEVVGQFLTKRLHKDGSLLDISASVSPVRDGEGRIVGLSKIARNAGPYLENQRRIREADLRFRMMADNISQLAWMAHPDGSIFWYNQRWYDYTGTDLESMQGFGWQAVHHPEHVDRVTTGYRLSVAAKERWEDTFPLRGKDGQYRWYLSRALPVRGEDGEVRHWFGTNTDITEQREQAEQIRVLLMEVNHRSKNMLAIVQALARRTAPDDAGFVARFEERVRSLAVNQDILVRREWRDVPVLDLVQQQLRFVETARGGLMLDGPAVSLTPRAAEVIGMALHELATNSLKHGALSRDGGKVTIGWDKGDADKGDADKGNADKAGPAGFRMFWREEGGPPVAAPQHIGFGTSLISDIPRRSLSAEVTLDYPREGVRWELSCGPEVVAGQG</sequence>
<evidence type="ECO:0000256" key="7">
    <source>
        <dbReference type="ARBA" id="ARBA00022643"/>
    </source>
</evidence>
<evidence type="ECO:0000259" key="17">
    <source>
        <dbReference type="PROSITE" id="PS50113"/>
    </source>
</evidence>
<evidence type="ECO:0000256" key="12">
    <source>
        <dbReference type="ARBA" id="ARBA00022840"/>
    </source>
</evidence>
<dbReference type="OrthoDB" id="136506at2"/>
<dbReference type="SMART" id="SM00086">
    <property type="entry name" value="PAC"/>
    <property type="match status" value="2"/>
</dbReference>
<feature type="domain" description="PAS" evidence="16">
    <location>
        <begin position="2"/>
        <end position="72"/>
    </location>
</feature>
<dbReference type="FunFam" id="3.30.450.20:FF:000099">
    <property type="entry name" value="Sensory box sensor histidine kinase"/>
    <property type="match status" value="1"/>
</dbReference>
<feature type="domain" description="PAC" evidence="17">
    <location>
        <begin position="75"/>
        <end position="127"/>
    </location>
</feature>
<dbReference type="GO" id="GO:0004673">
    <property type="term" value="F:protein histidine kinase activity"/>
    <property type="evidence" value="ECO:0007669"/>
    <property type="project" value="UniProtKB-EC"/>
</dbReference>
<dbReference type="Gene3D" id="3.30.565.10">
    <property type="entry name" value="Histidine kinase-like ATPase, C-terminal domain"/>
    <property type="match status" value="1"/>
</dbReference>
<dbReference type="PROSITE" id="PS50112">
    <property type="entry name" value="PAS"/>
    <property type="match status" value="1"/>
</dbReference>
<dbReference type="GO" id="GO:0006355">
    <property type="term" value="P:regulation of DNA-templated transcription"/>
    <property type="evidence" value="ECO:0007669"/>
    <property type="project" value="InterPro"/>
</dbReference>
<dbReference type="NCBIfam" id="TIGR00229">
    <property type="entry name" value="sensory_box"/>
    <property type="match status" value="2"/>
</dbReference>
<keyword evidence="11" id="KW-0418">Kinase</keyword>
<keyword evidence="15" id="KW-0675">Receptor</keyword>
<evidence type="ECO:0000256" key="9">
    <source>
        <dbReference type="ARBA" id="ARBA00022737"/>
    </source>
</evidence>
<comment type="caution">
    <text evidence="18">The sequence shown here is derived from an EMBL/GenBank/DDBJ whole genome shotgun (WGS) entry which is preliminary data.</text>
</comment>